<dbReference type="PROSITE" id="PS51257">
    <property type="entry name" value="PROKAR_LIPOPROTEIN"/>
    <property type="match status" value="1"/>
</dbReference>
<gene>
    <name evidence="1" type="ORF">HMPREF3226_00644</name>
</gene>
<reference evidence="2" key="1">
    <citation type="submission" date="2016-01" db="EMBL/GenBank/DDBJ databases">
        <authorList>
            <person name="Mitreva M."/>
            <person name="Pepin K.H."/>
            <person name="Mihindukulasuriya K.A."/>
            <person name="Fulton R."/>
            <person name="Fronick C."/>
            <person name="O'Laughlin M."/>
            <person name="Miner T."/>
            <person name="Herter B."/>
            <person name="Rosa B.A."/>
            <person name="Cordes M."/>
            <person name="Tomlinson C."/>
            <person name="Wollam A."/>
            <person name="Palsikar V.B."/>
            <person name="Mardis E.R."/>
            <person name="Wilson R.K."/>
        </authorList>
    </citation>
    <scope>NUCLEOTIDE SEQUENCE [LARGE SCALE GENOMIC DNA]</scope>
    <source>
        <strain evidence="2">MJR7716</strain>
    </source>
</reference>
<keyword evidence="2" id="KW-1185">Reference proteome</keyword>
<dbReference type="InterPro" id="IPR015943">
    <property type="entry name" value="WD40/YVTN_repeat-like_dom_sf"/>
</dbReference>
<dbReference type="PATRIC" id="fig|28128.5.peg.650"/>
<name>A0A133QI19_9BACT</name>
<dbReference type="OrthoDB" id="1404180at2"/>
<evidence type="ECO:0000313" key="2">
    <source>
        <dbReference type="Proteomes" id="UP000070533"/>
    </source>
</evidence>
<dbReference type="RefSeq" id="WP_060940268.1">
    <property type="nucleotide sequence ID" value="NZ_KQ957203.1"/>
</dbReference>
<dbReference type="STRING" id="28128.HMPREF3226_00644"/>
<evidence type="ECO:0000313" key="1">
    <source>
        <dbReference type="EMBL" id="KXA42479.1"/>
    </source>
</evidence>
<evidence type="ECO:0008006" key="3">
    <source>
        <dbReference type="Google" id="ProtNLM"/>
    </source>
</evidence>
<protein>
    <recommendedName>
        <fullName evidence="3">Lipoprotein</fullName>
    </recommendedName>
</protein>
<comment type="caution">
    <text evidence="1">The sequence shown here is derived from an EMBL/GenBank/DDBJ whole genome shotgun (WGS) entry which is preliminary data.</text>
</comment>
<sequence length="414" mass="45657">MIKNNFFKFTLAACAMLGFVGCSKDEPNPTPELLKGDIAVSFNMVNPDGKSGSVHVKLIDGIEAKHVDNANAFYGGFMSGMFGHKNSIYVFPAYMGGDKPELSKYNRNNGKLEPAGKLPLPPQASAACMEILNENKAYVSLQALGKLLVFNPTTMQQIGEIDLNGCIPDLKDENGTIVKNPSPGAMIIRDGVLFVALDAMVGEYWLPSEKRPYSDMAVIDTKTDKLEKVITEKSSGIAFPSRPIDRKTIFMDEQGDIYIACMGGFGYKPIDAGFLRIKKGTTEFDPSYHWVISKQPLEGFSICPKYIPACRYIGNGKVCAYVFVKEKNQSIGHIDLACVPVLMDLKAMTMKRINIPVSSGYSVAIEKYKDKVLFGNMNEKDKGIYIYDPKTNTASDKAVITTEGQAWQMHYFGE</sequence>
<dbReference type="Gene3D" id="2.130.10.10">
    <property type="entry name" value="YVTN repeat-like/Quinoprotein amine dehydrogenase"/>
    <property type="match status" value="1"/>
</dbReference>
<dbReference type="Proteomes" id="UP000070533">
    <property type="component" value="Unassembled WGS sequence"/>
</dbReference>
<dbReference type="AlphaFoldDB" id="A0A133QI19"/>
<dbReference type="SUPFAM" id="SSF50965">
    <property type="entry name" value="Galactose oxidase, central domain"/>
    <property type="match status" value="1"/>
</dbReference>
<dbReference type="InterPro" id="IPR011043">
    <property type="entry name" value="Gal_Oxase/kelch_b-propeller"/>
</dbReference>
<accession>A0A133QI19</accession>
<organism evidence="1 2">
    <name type="scientific">Prevotella corporis</name>
    <dbReference type="NCBI Taxonomy" id="28128"/>
    <lineage>
        <taxon>Bacteria</taxon>
        <taxon>Pseudomonadati</taxon>
        <taxon>Bacteroidota</taxon>
        <taxon>Bacteroidia</taxon>
        <taxon>Bacteroidales</taxon>
        <taxon>Prevotellaceae</taxon>
        <taxon>Prevotella</taxon>
    </lineage>
</organism>
<proteinExistence type="predicted"/>
<dbReference type="EMBL" id="LRQG01000032">
    <property type="protein sequence ID" value="KXA42479.1"/>
    <property type="molecule type" value="Genomic_DNA"/>
</dbReference>